<dbReference type="HAMAP" id="MF_01685">
    <property type="entry name" value="FENR2"/>
    <property type="match status" value="1"/>
</dbReference>
<dbReference type="InterPro" id="IPR036188">
    <property type="entry name" value="FAD/NAD-bd_sf"/>
</dbReference>
<keyword evidence="1 5" id="KW-0285">Flavoprotein</keyword>
<dbReference type="GO" id="GO:0050661">
    <property type="term" value="F:NADP binding"/>
    <property type="evidence" value="ECO:0007669"/>
    <property type="project" value="UniProtKB-UniRule"/>
</dbReference>
<dbReference type="InterPro" id="IPR022890">
    <property type="entry name" value="Fd--NADP_Rdtase_type_2"/>
</dbReference>
<feature type="domain" description="FAD/NAD(P)-binding" evidence="6">
    <location>
        <begin position="43"/>
        <end position="340"/>
    </location>
</feature>
<feature type="binding site" evidence="5">
    <location>
        <position position="124"/>
    </location>
    <ligand>
        <name>FAD</name>
        <dbReference type="ChEBI" id="CHEBI:57692"/>
    </ligand>
</feature>
<proteinExistence type="inferred from homology"/>
<dbReference type="Pfam" id="PF07992">
    <property type="entry name" value="Pyr_redox_2"/>
    <property type="match status" value="1"/>
</dbReference>
<dbReference type="Proteomes" id="UP000009881">
    <property type="component" value="Unassembled WGS sequence"/>
</dbReference>
<accession>K9HPK3</accession>
<keyword evidence="4 5" id="KW-0560">Oxidoreductase</keyword>
<evidence type="ECO:0000313" key="7">
    <source>
        <dbReference type="EMBL" id="EKV30431.1"/>
    </source>
</evidence>
<name>K9HPK3_9PROT</name>
<dbReference type="AlphaFoldDB" id="K9HPK3"/>
<evidence type="ECO:0000256" key="4">
    <source>
        <dbReference type="ARBA" id="ARBA00023002"/>
    </source>
</evidence>
<dbReference type="SUPFAM" id="SSF51905">
    <property type="entry name" value="FAD/NAD(P)-binding domain"/>
    <property type="match status" value="1"/>
</dbReference>
<dbReference type="STRING" id="1238182.C882_4390"/>
<keyword evidence="3 5" id="KW-0521">NADP</keyword>
<dbReference type="InterPro" id="IPR023753">
    <property type="entry name" value="FAD/NAD-binding_dom"/>
</dbReference>
<evidence type="ECO:0000256" key="2">
    <source>
        <dbReference type="ARBA" id="ARBA00022827"/>
    </source>
</evidence>
<feature type="binding site" evidence="5">
    <location>
        <position position="327"/>
    </location>
    <ligand>
        <name>FAD</name>
        <dbReference type="ChEBI" id="CHEBI:57692"/>
    </ligand>
</feature>
<evidence type="ECO:0000259" key="6">
    <source>
        <dbReference type="Pfam" id="PF07992"/>
    </source>
</evidence>
<feature type="binding site" evidence="5">
    <location>
        <position position="79"/>
    </location>
    <ligand>
        <name>FAD</name>
        <dbReference type="ChEBI" id="CHEBI:57692"/>
    </ligand>
</feature>
<evidence type="ECO:0000256" key="1">
    <source>
        <dbReference type="ARBA" id="ARBA00022630"/>
    </source>
</evidence>
<sequence>MQRPILRRRGLIFRPAAAIVGRDRIPYRIASGIPLMQTTFETDAIVIGAGPVGLFTVFQCGMVRIGCHVVDVLDEIGGQCTALYPEKPIYDVPGFPRVDAGKLIELLHEQAEPFKPVFHLGQQVVGLERLEAEGKWRATTSKGTVIDAPVVIIAAGVGAFGPNRPPMEGLEQYEGTSVFYMVGRRESFRDRHIVIAGGGDSAVDWAISLSEVAASVKVVHRRAKFRCAPDSFDKLKALDGAGEVELVTPYQLDRLEGDGTTLSAVIVRDLDGNERRLEADTLLPFFGLSTNLGPIAEWGLEMGAKNTIAIDQTTSETNQKGIFAVGDIASYPHKLKLILTGFAEAAQAAHAAFGYVHPGEALHFEHSTTTGVPAGE</sequence>
<evidence type="ECO:0000313" key="8">
    <source>
        <dbReference type="Proteomes" id="UP000009881"/>
    </source>
</evidence>
<comment type="cofactor">
    <cofactor evidence="5">
        <name>FAD</name>
        <dbReference type="ChEBI" id="CHEBI:57692"/>
    </cofactor>
    <text evidence="5">Binds 1 FAD per subunit.</text>
</comment>
<dbReference type="Gene3D" id="3.50.50.60">
    <property type="entry name" value="FAD/NAD(P)-binding domain"/>
    <property type="match status" value="2"/>
</dbReference>
<comment type="catalytic activity">
    <reaction evidence="5">
        <text>2 reduced [2Fe-2S]-[ferredoxin] + NADP(+) + H(+) = 2 oxidized [2Fe-2S]-[ferredoxin] + NADPH</text>
        <dbReference type="Rhea" id="RHEA:20125"/>
        <dbReference type="Rhea" id="RHEA-COMP:10000"/>
        <dbReference type="Rhea" id="RHEA-COMP:10001"/>
        <dbReference type="ChEBI" id="CHEBI:15378"/>
        <dbReference type="ChEBI" id="CHEBI:33737"/>
        <dbReference type="ChEBI" id="CHEBI:33738"/>
        <dbReference type="ChEBI" id="CHEBI:57783"/>
        <dbReference type="ChEBI" id="CHEBI:58349"/>
        <dbReference type="EC" id="1.18.1.2"/>
    </reaction>
</comment>
<feature type="binding site" evidence="5">
    <location>
        <position position="160"/>
    </location>
    <ligand>
        <name>FAD</name>
        <dbReference type="ChEBI" id="CHEBI:57692"/>
    </ligand>
</feature>
<comment type="subunit">
    <text evidence="5">Homodimer.</text>
</comment>
<dbReference type="EMBL" id="ANHY01000008">
    <property type="protein sequence ID" value="EKV30431.1"/>
    <property type="molecule type" value="Genomic_DNA"/>
</dbReference>
<dbReference type="eggNOG" id="COG0492">
    <property type="taxonomic scope" value="Bacteria"/>
</dbReference>
<evidence type="ECO:0000256" key="5">
    <source>
        <dbReference type="HAMAP-Rule" id="MF_01685"/>
    </source>
</evidence>
<organism evidence="7 8">
    <name type="scientific">Caenispirillum salinarum AK4</name>
    <dbReference type="NCBI Taxonomy" id="1238182"/>
    <lineage>
        <taxon>Bacteria</taxon>
        <taxon>Pseudomonadati</taxon>
        <taxon>Pseudomonadota</taxon>
        <taxon>Alphaproteobacteria</taxon>
        <taxon>Rhodospirillales</taxon>
        <taxon>Novispirillaceae</taxon>
        <taxon>Caenispirillum</taxon>
    </lineage>
</organism>
<dbReference type="GO" id="GO:0004324">
    <property type="term" value="F:ferredoxin-NADP+ reductase activity"/>
    <property type="evidence" value="ECO:0007669"/>
    <property type="project" value="UniProtKB-UniRule"/>
</dbReference>
<feature type="binding site" evidence="5">
    <location>
        <position position="71"/>
    </location>
    <ligand>
        <name>FAD</name>
        <dbReference type="ChEBI" id="CHEBI:57692"/>
    </ligand>
</feature>
<gene>
    <name evidence="7" type="ORF">C882_4390</name>
</gene>
<dbReference type="InterPro" id="IPR050097">
    <property type="entry name" value="Ferredoxin-NADP_redctase_2"/>
</dbReference>
<reference evidence="7 8" key="1">
    <citation type="journal article" date="2013" name="Genome Announc.">
        <title>Draft Genome Sequence of an Alphaproteobacterium, Caenispirillum salinarum AK4(T), Isolated from a Solar Saltern.</title>
        <authorList>
            <person name="Khatri I."/>
            <person name="Singh A."/>
            <person name="Korpole S."/>
            <person name="Pinnaka A.K."/>
            <person name="Subramanian S."/>
        </authorList>
    </citation>
    <scope>NUCLEOTIDE SEQUENCE [LARGE SCALE GENOMIC DNA]</scope>
    <source>
        <strain evidence="7 8">AK4</strain>
    </source>
</reference>
<keyword evidence="2 5" id="KW-0274">FAD</keyword>
<dbReference type="PANTHER" id="PTHR48105">
    <property type="entry name" value="THIOREDOXIN REDUCTASE 1-RELATED-RELATED"/>
    <property type="match status" value="1"/>
</dbReference>
<feature type="binding site" evidence="5">
    <location>
        <position position="368"/>
    </location>
    <ligand>
        <name>FAD</name>
        <dbReference type="ChEBI" id="CHEBI:57692"/>
    </ligand>
</feature>
<dbReference type="PRINTS" id="PR00469">
    <property type="entry name" value="PNDRDTASEII"/>
</dbReference>
<comment type="similarity">
    <text evidence="5">Belongs to the ferredoxin--NADP reductase type 2 family.</text>
</comment>
<evidence type="ECO:0000256" key="3">
    <source>
        <dbReference type="ARBA" id="ARBA00022857"/>
    </source>
</evidence>
<dbReference type="PRINTS" id="PR00368">
    <property type="entry name" value="FADPNR"/>
</dbReference>
<protein>
    <recommendedName>
        <fullName evidence="5">Ferredoxin--NADP reductase</fullName>
        <shortName evidence="5">FNR</shortName>
        <shortName evidence="5">Fd-NADP(+) reductase</shortName>
        <ecNumber evidence="5">1.18.1.2</ecNumber>
    </recommendedName>
</protein>
<feature type="binding site" evidence="5">
    <location>
        <position position="84"/>
    </location>
    <ligand>
        <name>FAD</name>
        <dbReference type="ChEBI" id="CHEBI:57692"/>
    </ligand>
</feature>
<dbReference type="EC" id="1.18.1.2" evidence="5"/>
<comment type="caution">
    <text evidence="7">The sequence shown here is derived from an EMBL/GenBank/DDBJ whole genome shotgun (WGS) entry which is preliminary data.</text>
</comment>
<dbReference type="GO" id="GO:0050660">
    <property type="term" value="F:flavin adenine dinucleotide binding"/>
    <property type="evidence" value="ECO:0007669"/>
    <property type="project" value="UniProtKB-UniRule"/>
</dbReference>
<comment type="caution">
    <text evidence="5">Lacks conserved residue(s) required for the propagation of feature annotation.</text>
</comment>
<keyword evidence="8" id="KW-1185">Reference proteome</keyword>
<dbReference type="PATRIC" id="fig|1238182.3.peg.2052"/>